<feature type="transmembrane region" description="Helical" evidence="1">
    <location>
        <begin position="23"/>
        <end position="40"/>
    </location>
</feature>
<keyword evidence="3" id="KW-1185">Reference proteome</keyword>
<dbReference type="OrthoDB" id="5441889at2"/>
<feature type="transmembrane region" description="Helical" evidence="1">
    <location>
        <begin position="210"/>
        <end position="227"/>
    </location>
</feature>
<reference evidence="2 3" key="1">
    <citation type="journal article" date="2012" name="Environ. Microbiol.">
        <title>Complete genome of Candidatus Chloracidobacterium thermophilum, a chlorophyll-based photoheterotroph belonging to the phylum Acidobacteria.</title>
        <authorList>
            <person name="Garcia Costas A.M."/>
            <person name="Liu Z."/>
            <person name="Tomsho L.P."/>
            <person name="Schuster S.C."/>
            <person name="Ward D.M."/>
            <person name="Bryant D.A."/>
        </authorList>
    </citation>
    <scope>NUCLEOTIDE SEQUENCE [LARGE SCALE GENOMIC DNA]</scope>
    <source>
        <strain evidence="2 3">B</strain>
    </source>
</reference>
<gene>
    <name evidence="2" type="ordered locus">Cabther_A0811</name>
</gene>
<dbReference type="KEGG" id="ctm:Cabther_A0811"/>
<sequence length="658" mass="72473">MNFNLSPLDEPDMTSRRVWQQRAVLAVLLGVLAGLTWRKWGDPVVDFGCELYVPWQITQGKHLYRDMVWLGGPLAQYGNALAFAVFGVSLTTLIWVNLVLLALLTELIRGYFARCVSPLAGLVAGLLFLSLFAFGQYGPLANYNYLTPYRHEPVRGVLLAVGALCAATHAWQLRAENGTPAARRMGWWLGLSGLLFGGVCLTKLEITLAAGLALLAGFVVGMARLGIRGQFLWKLSGWFLGGTLVLPVGFVAYLALHMPLTLALRGALGNLATVLTANPAQQAFYRQVLGLDTWAQHVTDITTGCGFVSLAGLVVLAGERWLPHRWHRAGALVGALSSGWLAYRFVPWERFAKPFPVLLALTAVGLIYAVRQETDRDRLGRRWLPLLMWNLLALVLIGRLGLAARLYHYGFVLAFPAFLLLALMVLFVLPAVLRGQPSGTGRLTSGVAAGFLLVCVTAHLQFAFYHYEKKTQPVGLGGDHLLAYGPRWTRVGRVLAETIAGLDQSLPPEATLLVLPEGITLNYWLRRTCPTSFLVFDPYYLSAGGGEAAVVAELERHPPDVIALIRTDMREYGVGWFGEDPNYGRQVMVWVLQRYEVAQVFGKWEDFGVVLFRRRAADPPPVPMMGSPAVSPGQVNHYESPHKRFCRARAVCRGLSKS</sequence>
<feature type="transmembrane region" description="Helical" evidence="1">
    <location>
        <begin position="239"/>
        <end position="256"/>
    </location>
</feature>
<keyword evidence="2" id="KW-0808">Transferase</keyword>
<feature type="transmembrane region" description="Helical" evidence="1">
    <location>
        <begin position="383"/>
        <end position="402"/>
    </location>
</feature>
<feature type="transmembrane region" description="Helical" evidence="1">
    <location>
        <begin position="154"/>
        <end position="173"/>
    </location>
</feature>
<dbReference type="RefSeq" id="WP_014099306.1">
    <property type="nucleotide sequence ID" value="NC_016024.1"/>
</dbReference>
<keyword evidence="1" id="KW-0812">Transmembrane</keyword>
<organism evidence="2 3">
    <name type="scientific">Chloracidobacterium thermophilum (strain B)</name>
    <dbReference type="NCBI Taxonomy" id="981222"/>
    <lineage>
        <taxon>Bacteria</taxon>
        <taxon>Pseudomonadati</taxon>
        <taxon>Acidobacteriota</taxon>
        <taxon>Terriglobia</taxon>
        <taxon>Terriglobales</taxon>
        <taxon>Acidobacteriaceae</taxon>
        <taxon>Chloracidobacterium</taxon>
    </lineage>
</organism>
<dbReference type="AlphaFoldDB" id="G2LIB0"/>
<dbReference type="HOGENOM" id="CLU_029348_0_0_0"/>
<feature type="transmembrane region" description="Helical" evidence="1">
    <location>
        <begin position="111"/>
        <end position="134"/>
    </location>
</feature>
<protein>
    <submittedName>
        <fullName evidence="2">4-amino-4-deoxy-L-arabinose transferase and related glycosyltransferases of PMT family</fullName>
    </submittedName>
</protein>
<keyword evidence="1" id="KW-0472">Membrane</keyword>
<dbReference type="GO" id="GO:0016740">
    <property type="term" value="F:transferase activity"/>
    <property type="evidence" value="ECO:0007669"/>
    <property type="project" value="UniProtKB-KW"/>
</dbReference>
<evidence type="ECO:0000256" key="1">
    <source>
        <dbReference type="SAM" id="Phobius"/>
    </source>
</evidence>
<feature type="transmembrane region" description="Helical" evidence="1">
    <location>
        <begin position="408"/>
        <end position="433"/>
    </location>
</feature>
<evidence type="ECO:0000313" key="2">
    <source>
        <dbReference type="EMBL" id="AEP11568.1"/>
    </source>
</evidence>
<feature type="transmembrane region" description="Helical" evidence="1">
    <location>
        <begin position="329"/>
        <end position="346"/>
    </location>
</feature>
<feature type="transmembrane region" description="Helical" evidence="1">
    <location>
        <begin position="80"/>
        <end position="104"/>
    </location>
</feature>
<feature type="transmembrane region" description="Helical" evidence="1">
    <location>
        <begin position="445"/>
        <end position="467"/>
    </location>
</feature>
<accession>G2LIB0</accession>
<feature type="transmembrane region" description="Helical" evidence="1">
    <location>
        <begin position="294"/>
        <end position="317"/>
    </location>
</feature>
<keyword evidence="1" id="KW-1133">Transmembrane helix</keyword>
<dbReference type="EMBL" id="CP002514">
    <property type="protein sequence ID" value="AEP11568.1"/>
    <property type="molecule type" value="Genomic_DNA"/>
</dbReference>
<proteinExistence type="predicted"/>
<name>G2LIB0_CHLTF</name>
<evidence type="ECO:0000313" key="3">
    <source>
        <dbReference type="Proteomes" id="UP000006791"/>
    </source>
</evidence>
<dbReference type="STRING" id="981222.Cabther_A0811"/>
<feature type="transmembrane region" description="Helical" evidence="1">
    <location>
        <begin position="185"/>
        <end position="204"/>
    </location>
</feature>
<dbReference type="Proteomes" id="UP000006791">
    <property type="component" value="Chromosome 1"/>
</dbReference>
<feature type="transmembrane region" description="Helical" evidence="1">
    <location>
        <begin position="352"/>
        <end position="371"/>
    </location>
</feature>